<dbReference type="SUPFAM" id="SSF47473">
    <property type="entry name" value="EF-hand"/>
    <property type="match status" value="1"/>
</dbReference>
<keyword evidence="5" id="KW-1185">Reference proteome</keyword>
<dbReference type="PROSITE" id="PS00018">
    <property type="entry name" value="EF_HAND_1"/>
    <property type="match status" value="1"/>
</dbReference>
<dbReference type="InterPro" id="IPR002048">
    <property type="entry name" value="EF_hand_dom"/>
</dbReference>
<comment type="caution">
    <text evidence="4">The sequence shown here is derived from an EMBL/GenBank/DDBJ whole genome shotgun (WGS) entry which is preliminary data.</text>
</comment>
<reference evidence="4 5" key="1">
    <citation type="submission" date="2024-03" db="EMBL/GenBank/DDBJ databases">
        <title>Aureococcus anophagefferens CCMP1851 and Kratosvirus quantuckense: Draft genome of a second virus-susceptible host strain in the model system.</title>
        <authorList>
            <person name="Chase E."/>
            <person name="Truchon A.R."/>
            <person name="Schepens W."/>
            <person name="Wilhelm S.W."/>
        </authorList>
    </citation>
    <scope>NUCLEOTIDE SEQUENCE [LARGE SCALE GENOMIC DNA]</scope>
    <source>
        <strain evidence="4 5">CCMP1851</strain>
    </source>
</reference>
<dbReference type="Proteomes" id="UP001363151">
    <property type="component" value="Unassembled WGS sequence"/>
</dbReference>
<keyword evidence="2" id="KW-0472">Membrane</keyword>
<gene>
    <name evidence="4" type="ORF">SO694_00058165</name>
</gene>
<dbReference type="EMBL" id="JBBJCI010000201">
    <property type="protein sequence ID" value="KAK7241473.1"/>
    <property type="molecule type" value="Genomic_DNA"/>
</dbReference>
<protein>
    <recommendedName>
        <fullName evidence="3">EF-hand domain-containing protein</fullName>
    </recommendedName>
</protein>
<dbReference type="InterPro" id="IPR018247">
    <property type="entry name" value="EF_Hand_1_Ca_BS"/>
</dbReference>
<keyword evidence="2" id="KW-1133">Transmembrane helix</keyword>
<evidence type="ECO:0000259" key="3">
    <source>
        <dbReference type="PROSITE" id="PS50222"/>
    </source>
</evidence>
<feature type="transmembrane region" description="Helical" evidence="2">
    <location>
        <begin position="80"/>
        <end position="101"/>
    </location>
</feature>
<dbReference type="SMART" id="SM00054">
    <property type="entry name" value="EFh"/>
    <property type="match status" value="2"/>
</dbReference>
<keyword evidence="2" id="KW-0812">Transmembrane</keyword>
<evidence type="ECO:0000256" key="2">
    <source>
        <dbReference type="SAM" id="Phobius"/>
    </source>
</evidence>
<evidence type="ECO:0000313" key="4">
    <source>
        <dbReference type="EMBL" id="KAK7241473.1"/>
    </source>
</evidence>
<evidence type="ECO:0000256" key="1">
    <source>
        <dbReference type="ARBA" id="ARBA00022837"/>
    </source>
</evidence>
<feature type="domain" description="EF-hand" evidence="3">
    <location>
        <begin position="183"/>
        <end position="218"/>
    </location>
</feature>
<name>A0ABR1FYY0_AURAN</name>
<keyword evidence="1" id="KW-0106">Calcium</keyword>
<proteinExistence type="predicted"/>
<accession>A0ABR1FYY0</accession>
<dbReference type="Gene3D" id="1.10.238.10">
    <property type="entry name" value="EF-hand"/>
    <property type="match status" value="1"/>
</dbReference>
<evidence type="ECO:0000313" key="5">
    <source>
        <dbReference type="Proteomes" id="UP001363151"/>
    </source>
</evidence>
<sequence>MSIYEYAANNNYYSDEAELTPNVTCRNATLVVTDRRRPGLALLPGGRWIVNGSDAYWNGTDCVVRASASEAAPFELPMAVVGPLIGVLAAAAAVGVGVCLLERRRKRLLRVHGASPASLTEDSKSFTWRFLLGVLDLLQSTCFDWCGLVCPRRLDRIEFLSTRYNDFTGSVFKVFVDLKIHGQERLRWLDAWATLDKDASNSVDFSEFADYFALPPSAYSRRFFDTFNEDQNGAVPIRGFPASSRRRGKRRTVVTDARAVGDFLAQTWATCAVDKTCCETLSFRLLCRRAHWDERVSVLDIKDLEHFIHHRYKFRRTNAKKKAFQVFSFVDADGSGGIDFREFRKFSDDNAVFLGLGHGYQRKMRDKLFGHDYWAKQTGKRKSLYALDRDFHAKMDAYYAARYDATKAPSFWDDFPEVYERCCELLRAEAKKAATLETLHVSMRANLHRRMIAALENLTVDSTTLRGSFYKWKQRARLATKMRAAVDDMTGANDDAKPLDESVHLAIVQASDRSTPTHEMILDLRAKNLRESARKLSRKQALARADAGASARLVHVSPPKTRVIAVR</sequence>
<dbReference type="InterPro" id="IPR011992">
    <property type="entry name" value="EF-hand-dom_pair"/>
</dbReference>
<feature type="domain" description="EF-hand" evidence="3">
    <location>
        <begin position="318"/>
        <end position="353"/>
    </location>
</feature>
<dbReference type="PROSITE" id="PS50222">
    <property type="entry name" value="EF_HAND_2"/>
    <property type="match status" value="2"/>
</dbReference>
<organism evidence="4 5">
    <name type="scientific">Aureococcus anophagefferens</name>
    <name type="common">Harmful bloom alga</name>
    <dbReference type="NCBI Taxonomy" id="44056"/>
    <lineage>
        <taxon>Eukaryota</taxon>
        <taxon>Sar</taxon>
        <taxon>Stramenopiles</taxon>
        <taxon>Ochrophyta</taxon>
        <taxon>Pelagophyceae</taxon>
        <taxon>Pelagomonadales</taxon>
        <taxon>Pelagomonadaceae</taxon>
        <taxon>Aureococcus</taxon>
    </lineage>
</organism>